<name>A0AAD1MJ59_9MYCO</name>
<dbReference type="InterPro" id="IPR029058">
    <property type="entry name" value="AB_hydrolase_fold"/>
</dbReference>
<reference evidence="1 2" key="1">
    <citation type="journal article" date="2019" name="Emerg. Microbes Infect.">
        <title>Comprehensive subspecies identification of 175 nontuberculous mycobacteria species based on 7547 genomic profiles.</title>
        <authorList>
            <person name="Matsumoto Y."/>
            <person name="Kinjo T."/>
            <person name="Motooka D."/>
            <person name="Nabeya D."/>
            <person name="Jung N."/>
            <person name="Uechi K."/>
            <person name="Horii T."/>
            <person name="Iida T."/>
            <person name="Fujita J."/>
            <person name="Nakamura S."/>
        </authorList>
    </citation>
    <scope>NUCLEOTIDE SEQUENCE [LARGE SCALE GENOMIC DNA]</scope>
    <source>
        <strain evidence="1 2">JCM 12143</strain>
    </source>
</reference>
<accession>A0AAD1MJ59</accession>
<gene>
    <name evidence="1" type="ORF">MTER_30800</name>
</gene>
<dbReference type="SUPFAM" id="SSF53474">
    <property type="entry name" value="alpha/beta-Hydrolases"/>
    <property type="match status" value="1"/>
</dbReference>
<evidence type="ECO:0008006" key="3">
    <source>
        <dbReference type="Google" id="ProtNLM"/>
    </source>
</evidence>
<dbReference type="Proteomes" id="UP000467636">
    <property type="component" value="Chromosome"/>
</dbReference>
<evidence type="ECO:0000313" key="1">
    <source>
        <dbReference type="EMBL" id="BBX23669.1"/>
    </source>
</evidence>
<dbReference type="AlphaFoldDB" id="A0AAD1MJ59"/>
<dbReference type="RefSeq" id="WP_085262512.1">
    <property type="nucleotide sequence ID" value="NZ_AP022564.1"/>
</dbReference>
<evidence type="ECO:0000313" key="2">
    <source>
        <dbReference type="Proteomes" id="UP000467636"/>
    </source>
</evidence>
<sequence>MTTINGLPYYEVDFNADGALNTETGHGDGGLPAAVAAGGIADLFVFSHGWNNGVDSARDLYQAMFSLLADQLGAHTATSAAVGVMWPSLLFPEDDPATAAPVPSTGAQLAAALAPAFPDQQGHLDTLGLLLDDQPQDPDKLIEFHALASDLVTTKPQGSEDTGEAALLCTDPTNDTATVLGHAAAMAPAGTGNAQGLGNPFAGLWSGAREVLRTLSYYEMKNRAGVVGQVGLGPLLGRLGGPAGSPRIHLIGHSFGARLVSYALAGLPDPPTQEASPVKSLTLVQGAFSHFTFATSLPFDSRRPGGLAGCEARVDGPLLATFSRADRAVGWWYPAASMLARQDAQAAEDLVYRWGAMGHDGYQNDPAAKAVQLGEPDSPYDFASHKFYALDANGVIAANQSAFSGAHSDIRHPEITWAITAAAGLAS</sequence>
<protein>
    <recommendedName>
        <fullName evidence="3">Serine-threonine protein kinase</fullName>
    </recommendedName>
</protein>
<dbReference type="Gene3D" id="3.40.50.1820">
    <property type="entry name" value="alpha/beta hydrolase"/>
    <property type="match status" value="1"/>
</dbReference>
<dbReference type="EMBL" id="AP022564">
    <property type="protein sequence ID" value="BBX23669.1"/>
    <property type="molecule type" value="Genomic_DNA"/>
</dbReference>
<organism evidence="1 2">
    <name type="scientific">Mycolicibacter terrae</name>
    <dbReference type="NCBI Taxonomy" id="1788"/>
    <lineage>
        <taxon>Bacteria</taxon>
        <taxon>Bacillati</taxon>
        <taxon>Actinomycetota</taxon>
        <taxon>Actinomycetes</taxon>
        <taxon>Mycobacteriales</taxon>
        <taxon>Mycobacteriaceae</taxon>
        <taxon>Mycolicibacter</taxon>
    </lineage>
</organism>
<keyword evidence="2" id="KW-1185">Reference proteome</keyword>
<proteinExistence type="predicted"/>